<dbReference type="AlphaFoldDB" id="A0A2S2FDQ6"/>
<dbReference type="PANTHER" id="PTHR16099">
    <property type="entry name" value="8-OXO-DGTP DIPHOSPHATES NUDT15"/>
    <property type="match status" value="1"/>
</dbReference>
<dbReference type="PANTHER" id="PTHR16099:SF5">
    <property type="entry name" value="NUCLEOTIDE TRIPHOSPHATE DIPHOSPHATASE NUDT15"/>
    <property type="match status" value="1"/>
</dbReference>
<name>A0A2S2FDQ6_9GAMM</name>
<proteinExistence type="predicted"/>
<protein>
    <submittedName>
        <fullName evidence="3">NUDIX domain-containing protein</fullName>
    </submittedName>
</protein>
<dbReference type="GO" id="GO:0035539">
    <property type="term" value="F:8-oxo-7,8-dihydrodeoxyguanosine triphosphate pyrophosphatase activity"/>
    <property type="evidence" value="ECO:0007669"/>
    <property type="project" value="TreeGrafter"/>
</dbReference>
<dbReference type="InterPro" id="IPR020476">
    <property type="entry name" value="Nudix_hydrolase"/>
</dbReference>
<dbReference type="Proteomes" id="UP000245977">
    <property type="component" value="Chromosome"/>
</dbReference>
<reference evidence="3" key="1">
    <citation type="submission" date="2019-08" db="EMBL/GenBank/DDBJ databases">
        <title>The complete genome of Acinetobacter defluvii strain WCHAD010030.</title>
        <authorList>
            <person name="Hu Y."/>
            <person name="Qin J."/>
            <person name="Feng Y."/>
            <person name="Zong Z."/>
        </authorList>
    </citation>
    <scope>NUCLEOTIDE SEQUENCE</scope>
    <source>
        <strain evidence="3">WCHA30</strain>
    </source>
</reference>
<accession>A0A2S2FDQ6</accession>
<dbReference type="PROSITE" id="PS51462">
    <property type="entry name" value="NUDIX"/>
    <property type="match status" value="1"/>
</dbReference>
<dbReference type="SUPFAM" id="SSF55811">
    <property type="entry name" value="Nudix"/>
    <property type="match status" value="1"/>
</dbReference>
<gene>
    <name evidence="3" type="ORF">DJ533_11270</name>
</gene>
<sequence length="156" mass="18157">MPKMQRALIGVGVMLLDDTQQVLLGKRIKQDEAVTWCFPGGKVDEHESFEDAAVRELFEETQLQLASEQVQVFILMSDLQRDYLNLTTGVVCQLDRSQHHLKQSIQVTEPDIFEVWQWFALDKLPENLFPETQIMLDYWLKRPTATKFKIYPILSS</sequence>
<organism evidence="3 4">
    <name type="scientific">Acinetobacter defluvii</name>
    <dbReference type="NCBI Taxonomy" id="1871111"/>
    <lineage>
        <taxon>Bacteria</taxon>
        <taxon>Pseudomonadati</taxon>
        <taxon>Pseudomonadota</taxon>
        <taxon>Gammaproteobacteria</taxon>
        <taxon>Moraxellales</taxon>
        <taxon>Moraxellaceae</taxon>
        <taxon>Acinetobacter</taxon>
    </lineage>
</organism>
<dbReference type="KEGG" id="adv:DJ533_11270"/>
<dbReference type="InterPro" id="IPR000086">
    <property type="entry name" value="NUDIX_hydrolase_dom"/>
</dbReference>
<keyword evidence="4" id="KW-1185">Reference proteome</keyword>
<dbReference type="GO" id="GO:0006203">
    <property type="term" value="P:dGTP catabolic process"/>
    <property type="evidence" value="ECO:0007669"/>
    <property type="project" value="TreeGrafter"/>
</dbReference>
<dbReference type="PRINTS" id="PR00502">
    <property type="entry name" value="NUDIXFAMILY"/>
</dbReference>
<dbReference type="RefSeq" id="WP_065993029.1">
    <property type="nucleotide sequence ID" value="NZ_CP029397.2"/>
</dbReference>
<evidence type="ECO:0000259" key="2">
    <source>
        <dbReference type="PROSITE" id="PS51462"/>
    </source>
</evidence>
<dbReference type="STRING" id="1871111.GCA_001704615_01562"/>
<evidence type="ECO:0000313" key="4">
    <source>
        <dbReference type="Proteomes" id="UP000245977"/>
    </source>
</evidence>
<evidence type="ECO:0000313" key="3">
    <source>
        <dbReference type="EMBL" id="AWL29106.1"/>
    </source>
</evidence>
<dbReference type="Gene3D" id="3.90.79.10">
    <property type="entry name" value="Nucleoside Triphosphate Pyrophosphohydrolase"/>
    <property type="match status" value="1"/>
</dbReference>
<dbReference type="Pfam" id="PF00293">
    <property type="entry name" value="NUDIX"/>
    <property type="match status" value="1"/>
</dbReference>
<dbReference type="GO" id="GO:0005829">
    <property type="term" value="C:cytosol"/>
    <property type="evidence" value="ECO:0007669"/>
    <property type="project" value="TreeGrafter"/>
</dbReference>
<dbReference type="CDD" id="cd04678">
    <property type="entry name" value="NUDIX_MTH2_Nudt15"/>
    <property type="match status" value="1"/>
</dbReference>
<dbReference type="InterPro" id="IPR015797">
    <property type="entry name" value="NUDIX_hydrolase-like_dom_sf"/>
</dbReference>
<evidence type="ECO:0000256" key="1">
    <source>
        <dbReference type="ARBA" id="ARBA00022801"/>
    </source>
</evidence>
<dbReference type="EMBL" id="CP029397">
    <property type="protein sequence ID" value="AWL29106.1"/>
    <property type="molecule type" value="Genomic_DNA"/>
</dbReference>
<feature type="domain" description="Nudix hydrolase" evidence="2">
    <location>
        <begin position="6"/>
        <end position="142"/>
    </location>
</feature>
<dbReference type="OrthoDB" id="9791228at2"/>
<keyword evidence="1" id="KW-0378">Hydrolase</keyword>